<keyword evidence="1" id="KW-0472">Membrane</keyword>
<keyword evidence="1" id="KW-1133">Transmembrane helix</keyword>
<accession>A0A1G2F4N4</accession>
<name>A0A1G2F4N4_9BACT</name>
<evidence type="ECO:0008006" key="4">
    <source>
        <dbReference type="Google" id="ProtNLM"/>
    </source>
</evidence>
<gene>
    <name evidence="2" type="ORF">A2V69_00205</name>
</gene>
<evidence type="ECO:0000313" key="3">
    <source>
        <dbReference type="Proteomes" id="UP000177810"/>
    </source>
</evidence>
<dbReference type="AlphaFoldDB" id="A0A1G2F4N4"/>
<feature type="transmembrane region" description="Helical" evidence="1">
    <location>
        <begin position="25"/>
        <end position="44"/>
    </location>
</feature>
<evidence type="ECO:0000313" key="2">
    <source>
        <dbReference type="EMBL" id="OGZ33024.1"/>
    </source>
</evidence>
<comment type="caution">
    <text evidence="2">The sequence shown here is derived from an EMBL/GenBank/DDBJ whole genome shotgun (WGS) entry which is preliminary data.</text>
</comment>
<organism evidence="2 3">
    <name type="scientific">Candidatus Portnoybacteria bacterium RBG_13_40_8</name>
    <dbReference type="NCBI Taxonomy" id="1801990"/>
    <lineage>
        <taxon>Bacteria</taxon>
        <taxon>Candidatus Portnoyibacteriota</taxon>
    </lineage>
</organism>
<evidence type="ECO:0000256" key="1">
    <source>
        <dbReference type="SAM" id="Phobius"/>
    </source>
</evidence>
<sequence length="190" mass="22671">MFLDIAIGIYVAAFLGRMIGFGPDAWFFIGAILITVLPDSDFLYHFLKRKGDRDRINDHSHRDYIHYPLIYLPLGTLIFYLFGGKEWAFLFFFCSFLHFVHDSIGIGWGIKWLYPFSTNNFGFFYLYSRKENTSPKRILFSISKEQMGYYVREYGDKDWFKNIYLKWHPIAIVEYTVFISSIIFLLFYIL</sequence>
<dbReference type="Proteomes" id="UP000177810">
    <property type="component" value="Unassembled WGS sequence"/>
</dbReference>
<keyword evidence="1" id="KW-0812">Transmembrane</keyword>
<dbReference type="EMBL" id="MHMT01000007">
    <property type="protein sequence ID" value="OGZ33024.1"/>
    <property type="molecule type" value="Genomic_DNA"/>
</dbReference>
<dbReference type="InterPro" id="IPR007404">
    <property type="entry name" value="YdjM-like"/>
</dbReference>
<feature type="transmembrane region" description="Helical" evidence="1">
    <location>
        <begin position="170"/>
        <end position="189"/>
    </location>
</feature>
<protein>
    <recommendedName>
        <fullName evidence="4">Metal-dependent hydrolase</fullName>
    </recommendedName>
</protein>
<feature type="transmembrane region" description="Helical" evidence="1">
    <location>
        <begin position="64"/>
        <end position="82"/>
    </location>
</feature>
<reference evidence="2 3" key="1">
    <citation type="journal article" date="2016" name="Nat. Commun.">
        <title>Thousands of microbial genomes shed light on interconnected biogeochemical processes in an aquifer system.</title>
        <authorList>
            <person name="Anantharaman K."/>
            <person name="Brown C.T."/>
            <person name="Hug L.A."/>
            <person name="Sharon I."/>
            <person name="Castelle C.J."/>
            <person name="Probst A.J."/>
            <person name="Thomas B.C."/>
            <person name="Singh A."/>
            <person name="Wilkins M.J."/>
            <person name="Karaoz U."/>
            <person name="Brodie E.L."/>
            <person name="Williams K.H."/>
            <person name="Hubbard S.S."/>
            <person name="Banfield J.F."/>
        </authorList>
    </citation>
    <scope>NUCLEOTIDE SEQUENCE [LARGE SCALE GENOMIC DNA]</scope>
</reference>
<dbReference type="Pfam" id="PF04307">
    <property type="entry name" value="YdjM"/>
    <property type="match status" value="1"/>
</dbReference>
<dbReference type="STRING" id="1801990.A2V69_00205"/>
<proteinExistence type="predicted"/>